<dbReference type="AlphaFoldDB" id="A0A5E7A386"/>
<evidence type="ECO:0000256" key="1">
    <source>
        <dbReference type="SAM" id="MobiDB-lite"/>
    </source>
</evidence>
<evidence type="ECO:0000313" key="2">
    <source>
        <dbReference type="EMBL" id="VVN70911.1"/>
    </source>
</evidence>
<protein>
    <submittedName>
        <fullName evidence="2">Uncharacterized protein</fullName>
    </submittedName>
</protein>
<reference evidence="2 3" key="1">
    <citation type="submission" date="2019-09" db="EMBL/GenBank/DDBJ databases">
        <authorList>
            <person name="Chandra G."/>
            <person name="Truman W A."/>
        </authorList>
    </citation>
    <scope>NUCLEOTIDE SEQUENCE [LARGE SCALE GENOMIC DNA]</scope>
    <source>
        <strain evidence="2">PS718</strain>
    </source>
</reference>
<name>A0A5E7A386_PSEFL</name>
<evidence type="ECO:0000313" key="3">
    <source>
        <dbReference type="Proteomes" id="UP000325375"/>
    </source>
</evidence>
<sequence>MLPSPFKVSRYSGKDEVMSEEKKHTGPDHFRYVDHIGPEGVTIVCRKFVVIRESEHCYWIVPEGSEGWARARQTATGKTFKDAKRVSKDSWRRFAYPDKEKALSSYKARKRHQLGHAELALERAKAVLADIKEIEAINDEHLCSGGDYIKQLNWTDC</sequence>
<feature type="region of interest" description="Disordered" evidence="1">
    <location>
        <begin position="1"/>
        <end position="24"/>
    </location>
</feature>
<organism evidence="2 3">
    <name type="scientific">Pseudomonas fluorescens</name>
    <dbReference type="NCBI Taxonomy" id="294"/>
    <lineage>
        <taxon>Bacteria</taxon>
        <taxon>Pseudomonadati</taxon>
        <taxon>Pseudomonadota</taxon>
        <taxon>Gammaproteobacteria</taxon>
        <taxon>Pseudomonadales</taxon>
        <taxon>Pseudomonadaceae</taxon>
        <taxon>Pseudomonas</taxon>
    </lineage>
</organism>
<dbReference type="EMBL" id="CABVHX010000001">
    <property type="protein sequence ID" value="VVN70911.1"/>
    <property type="molecule type" value="Genomic_DNA"/>
</dbReference>
<proteinExistence type="predicted"/>
<dbReference type="Proteomes" id="UP000325375">
    <property type="component" value="Unassembled WGS sequence"/>
</dbReference>
<accession>A0A5E7A386</accession>
<gene>
    <name evidence="2" type="ORF">PS718_00421</name>
</gene>
<feature type="compositionally biased region" description="Basic and acidic residues" evidence="1">
    <location>
        <begin position="12"/>
        <end position="24"/>
    </location>
</feature>